<reference evidence="3" key="1">
    <citation type="submission" date="2023-08" db="EMBL/GenBank/DDBJ databases">
        <authorList>
            <person name="Chen Y."/>
            <person name="Shah S."/>
            <person name="Dougan E. K."/>
            <person name="Thang M."/>
            <person name="Chan C."/>
        </authorList>
    </citation>
    <scope>NUCLEOTIDE SEQUENCE</scope>
</reference>
<dbReference type="AlphaFoldDB" id="A0AA36I1J1"/>
<feature type="domain" description="Glycosyltransferase 2-like" evidence="2">
    <location>
        <begin position="285"/>
        <end position="485"/>
    </location>
</feature>
<feature type="transmembrane region" description="Helical" evidence="1">
    <location>
        <begin position="527"/>
        <end position="547"/>
    </location>
</feature>
<keyword evidence="4" id="KW-1185">Reference proteome</keyword>
<feature type="transmembrane region" description="Helical" evidence="1">
    <location>
        <begin position="108"/>
        <end position="128"/>
    </location>
</feature>
<keyword evidence="1" id="KW-0812">Transmembrane</keyword>
<accession>A0AA36I1J1</accession>
<organism evidence="3 4">
    <name type="scientific">Effrenium voratum</name>
    <dbReference type="NCBI Taxonomy" id="2562239"/>
    <lineage>
        <taxon>Eukaryota</taxon>
        <taxon>Sar</taxon>
        <taxon>Alveolata</taxon>
        <taxon>Dinophyceae</taxon>
        <taxon>Suessiales</taxon>
        <taxon>Symbiodiniaceae</taxon>
        <taxon>Effrenium</taxon>
    </lineage>
</organism>
<feature type="transmembrane region" description="Helical" evidence="1">
    <location>
        <begin position="752"/>
        <end position="770"/>
    </location>
</feature>
<dbReference type="PANTHER" id="PTHR36851">
    <property type="entry name" value="UNNAMED PRODUCT"/>
    <property type="match status" value="1"/>
</dbReference>
<evidence type="ECO:0000313" key="4">
    <source>
        <dbReference type="Proteomes" id="UP001178507"/>
    </source>
</evidence>
<keyword evidence="1" id="KW-0472">Membrane</keyword>
<name>A0AA36I1J1_9DINO</name>
<feature type="transmembrane region" description="Helical" evidence="1">
    <location>
        <begin position="140"/>
        <end position="161"/>
    </location>
</feature>
<keyword evidence="1" id="KW-1133">Transmembrane helix</keyword>
<proteinExistence type="predicted"/>
<comment type="caution">
    <text evidence="3">The sequence shown here is derived from an EMBL/GenBank/DDBJ whole genome shotgun (WGS) entry which is preliminary data.</text>
</comment>
<evidence type="ECO:0000313" key="3">
    <source>
        <dbReference type="EMBL" id="CAJ1378444.1"/>
    </source>
</evidence>
<dbReference type="InterPro" id="IPR001173">
    <property type="entry name" value="Glyco_trans_2-like"/>
</dbReference>
<sequence>MTCFLQLGSRVNFTISKPWAEELELYDLAELNHAGSFKELRSWRLAGIWILGLVVLNGPLLVHGLLLLCQRWDVPKMVRRHRSLQTKHLAAKGFDAFALKQPRWNFDWLALCMYSLVAGWFVVCHLVPRAGDFALLPYSLALLFMVSGALHKAIAAAVGLLKLQRYQTEEFKAPCDLEVLHFAILANYTESIETTRDTLESLAACEGAEELGVVLALEERDGARGAKAKTLEAEFGARFGRFLCTVHPCGRENEIAGKAANVGWAASCLFRQLAEAKTDLGKVVLTVMDADSELHPRYFRGLSYHWSTASEVQRELTIWQPPVLEYKNYHTQLGIVRLRSVLQGACQLGWCADPRATRLLHSTYSVSARLAQRVGWEKGRLTDDWHFQARCWLWSAGALNTEPIFLPVVSCGPEAHDAVSSLQAFCNQYKRHALGLRLLGYLPTRARGLDWRGAQDLALVWLQVLYCHLTALLSYPFLALLLAALGAASELLLSATLVGGVAVAVLLTEGCGIYRLIQDRIAQEGPVALWSGWLPHLLLLYLQSLVFGPIAGALFGGLELFVALKLGLGLATAVHEVCPKPKDKSGGSQPASPELWADFLMAAWFSLRFYSQKACATALLLSACLGTALAWHFEHLGPAKGGVAVCQHVWMQDISCGMVFAPERGVMVAGLAISALLFLSSSYWALSFAEETGATLLSAMGFPCSVLGVCCGVGTGIFSLEKSELAHGLLLTFFAIFLTVPVVAVTRRAGRWAVCTAVLTGVCIAAYLALKFVRCVVGVRDMWISELASVFEWLTMICLCAHVWAWPFPA</sequence>
<protein>
    <recommendedName>
        <fullName evidence="2">Glycosyltransferase 2-like domain-containing protein</fullName>
    </recommendedName>
</protein>
<gene>
    <name evidence="3" type="ORF">EVOR1521_LOCUS6985</name>
</gene>
<feature type="transmembrane region" description="Helical" evidence="1">
    <location>
        <begin position="491"/>
        <end position="515"/>
    </location>
</feature>
<evidence type="ECO:0000259" key="2">
    <source>
        <dbReference type="Pfam" id="PF13632"/>
    </source>
</evidence>
<dbReference type="EMBL" id="CAUJNA010000545">
    <property type="protein sequence ID" value="CAJ1378444.1"/>
    <property type="molecule type" value="Genomic_DNA"/>
</dbReference>
<feature type="transmembrane region" description="Helical" evidence="1">
    <location>
        <begin position="693"/>
        <end position="719"/>
    </location>
</feature>
<feature type="transmembrane region" description="Helical" evidence="1">
    <location>
        <begin position="614"/>
        <end position="633"/>
    </location>
</feature>
<feature type="transmembrane region" description="Helical" evidence="1">
    <location>
        <begin position="553"/>
        <end position="574"/>
    </location>
</feature>
<feature type="transmembrane region" description="Helical" evidence="1">
    <location>
        <begin position="666"/>
        <end position="686"/>
    </location>
</feature>
<dbReference type="PANTHER" id="PTHR36851:SF1">
    <property type="entry name" value="GLYCO_TRANS_2-LIKE DOMAIN-CONTAINING PROTEIN"/>
    <property type="match status" value="1"/>
</dbReference>
<feature type="transmembrane region" description="Helical" evidence="1">
    <location>
        <begin position="725"/>
        <end position="745"/>
    </location>
</feature>
<feature type="transmembrane region" description="Helical" evidence="1">
    <location>
        <begin position="457"/>
        <end position="485"/>
    </location>
</feature>
<dbReference type="Pfam" id="PF13632">
    <property type="entry name" value="Glyco_trans_2_3"/>
    <property type="match status" value="1"/>
</dbReference>
<dbReference type="Proteomes" id="UP001178507">
    <property type="component" value="Unassembled WGS sequence"/>
</dbReference>
<evidence type="ECO:0000256" key="1">
    <source>
        <dbReference type="SAM" id="Phobius"/>
    </source>
</evidence>
<feature type="transmembrane region" description="Helical" evidence="1">
    <location>
        <begin position="790"/>
        <end position="808"/>
    </location>
</feature>
<feature type="transmembrane region" description="Helical" evidence="1">
    <location>
        <begin position="46"/>
        <end position="69"/>
    </location>
</feature>